<keyword evidence="7" id="KW-0998">Cell outer membrane</keyword>
<evidence type="ECO:0000256" key="3">
    <source>
        <dbReference type="ARBA" id="ARBA00022452"/>
    </source>
</evidence>
<keyword evidence="6" id="KW-0472">Membrane</keyword>
<evidence type="ECO:0000256" key="4">
    <source>
        <dbReference type="ARBA" id="ARBA00022692"/>
    </source>
</evidence>
<proteinExistence type="inferred from homology"/>
<dbReference type="eggNOG" id="COG2067">
    <property type="taxonomic scope" value="Bacteria"/>
</dbReference>
<dbReference type="InParanoid" id="G9ENG0"/>
<evidence type="ECO:0000313" key="8">
    <source>
        <dbReference type="EMBL" id="EHL31321.1"/>
    </source>
</evidence>
<dbReference type="SUPFAM" id="SSF56935">
    <property type="entry name" value="Porins"/>
    <property type="match status" value="1"/>
</dbReference>
<organism evidence="8 9">
    <name type="scientific">Legionella drancourtii LLAP12</name>
    <dbReference type="NCBI Taxonomy" id="658187"/>
    <lineage>
        <taxon>Bacteria</taxon>
        <taxon>Pseudomonadati</taxon>
        <taxon>Pseudomonadota</taxon>
        <taxon>Gammaproteobacteria</taxon>
        <taxon>Legionellales</taxon>
        <taxon>Legionellaceae</taxon>
        <taxon>Legionella</taxon>
    </lineage>
</organism>
<dbReference type="OrthoDB" id="19849at2"/>
<name>G9ENG0_9GAMM</name>
<evidence type="ECO:0008006" key="10">
    <source>
        <dbReference type="Google" id="ProtNLM"/>
    </source>
</evidence>
<evidence type="ECO:0000313" key="9">
    <source>
        <dbReference type="Proteomes" id="UP000002770"/>
    </source>
</evidence>
<keyword evidence="9" id="KW-1185">Reference proteome</keyword>
<dbReference type="Proteomes" id="UP000002770">
    <property type="component" value="Unassembled WGS sequence"/>
</dbReference>
<keyword evidence="4" id="KW-0812">Transmembrane</keyword>
<dbReference type="GO" id="GO:0015483">
    <property type="term" value="F:long-chain fatty acid transporting porin activity"/>
    <property type="evidence" value="ECO:0007669"/>
    <property type="project" value="TreeGrafter"/>
</dbReference>
<gene>
    <name evidence="8" type="ORF">LDG_6783</name>
</gene>
<protein>
    <recommendedName>
        <fullName evidence="10">Long-chain fatty acid transporter</fullName>
    </recommendedName>
</protein>
<comment type="similarity">
    <text evidence="2">Belongs to the OmpP1/FadL family.</text>
</comment>
<accession>G9ENG0</accession>
<dbReference type="PANTHER" id="PTHR35093">
    <property type="entry name" value="OUTER MEMBRANE PROTEIN NMB0088-RELATED"/>
    <property type="match status" value="1"/>
</dbReference>
<keyword evidence="3" id="KW-1134">Transmembrane beta strand</keyword>
<evidence type="ECO:0000256" key="5">
    <source>
        <dbReference type="ARBA" id="ARBA00022729"/>
    </source>
</evidence>
<dbReference type="InterPro" id="IPR005017">
    <property type="entry name" value="OMPP1/FadL/TodX"/>
</dbReference>
<dbReference type="PANTHER" id="PTHR35093:SF8">
    <property type="entry name" value="OUTER MEMBRANE PROTEIN NMB0088-RELATED"/>
    <property type="match status" value="1"/>
</dbReference>
<dbReference type="Gene3D" id="2.40.160.60">
    <property type="entry name" value="Outer membrane protein transport protein (OMPP1/FadL/TodX)"/>
    <property type="match status" value="1"/>
</dbReference>
<keyword evidence="5" id="KW-0732">Signal</keyword>
<dbReference type="EMBL" id="JH413817">
    <property type="protein sequence ID" value="EHL31321.1"/>
    <property type="molecule type" value="Genomic_DNA"/>
</dbReference>
<sequence>MHNRGTLTWVRKIQNILLLWLFFPLILHASFIESTLGTAVVNDATASYYNPAALTLLTNVQIITLGSVASSKTRFTGKSIQSTTGFTQFGSSAAQTYYYLPSFYLGIPASDKMTFGFAVISNFFNKNSEENSILRYAQANNSIRDIDLSPALGFKLNEFFSLGVGLSCSHTNILLEPISGFPSLNIPDAQSHNDASSSGLGGDIGFLLKPSRSTLVGFNYRTSVTYRFNGKSVFKDDPDVISNDYHFNFWTPARSVLSVNHFVTSSLGFIGTVQYIQWRIFNEVNIQGIATKIGSQPIIVNANVPFHLHDAWLFTVGSHYRITPKWVIRVAGNYTQTPGNGNYQISSGDNIILGASMGYEIYKNIIIDGSFAHAFIQNQNVNIMTGRNIINGENRTFRDAFSLKLTFNR</sequence>
<reference evidence="8 9" key="1">
    <citation type="journal article" date="2011" name="BMC Genomics">
        <title>Insight into cross-talk between intra-amoebal pathogens.</title>
        <authorList>
            <person name="Gimenez G."/>
            <person name="Bertelli C."/>
            <person name="Moliner C."/>
            <person name="Robert C."/>
            <person name="Raoult D."/>
            <person name="Fournier P.E."/>
            <person name="Greub G."/>
        </authorList>
    </citation>
    <scope>NUCLEOTIDE SEQUENCE [LARGE SCALE GENOMIC DNA]</scope>
    <source>
        <strain evidence="8 9">LLAP12</strain>
    </source>
</reference>
<dbReference type="AlphaFoldDB" id="G9ENG0"/>
<dbReference type="Pfam" id="PF03349">
    <property type="entry name" value="Toluene_X"/>
    <property type="match status" value="1"/>
</dbReference>
<dbReference type="RefSeq" id="WP_006870712.1">
    <property type="nucleotide sequence ID" value="NZ_JH413817.1"/>
</dbReference>
<evidence type="ECO:0000256" key="7">
    <source>
        <dbReference type="ARBA" id="ARBA00023237"/>
    </source>
</evidence>
<dbReference type="GO" id="GO:0009279">
    <property type="term" value="C:cell outer membrane"/>
    <property type="evidence" value="ECO:0007669"/>
    <property type="project" value="UniProtKB-SubCell"/>
</dbReference>
<comment type="subcellular location">
    <subcellularLocation>
        <location evidence="1">Cell outer membrane</location>
        <topology evidence="1">Multi-pass membrane protein</topology>
    </subcellularLocation>
</comment>
<evidence type="ECO:0000256" key="1">
    <source>
        <dbReference type="ARBA" id="ARBA00004571"/>
    </source>
</evidence>
<dbReference type="HOGENOM" id="CLU_672324_0_0_6"/>
<evidence type="ECO:0000256" key="6">
    <source>
        <dbReference type="ARBA" id="ARBA00023136"/>
    </source>
</evidence>
<dbReference type="STRING" id="658187.LDG_6783"/>
<evidence type="ECO:0000256" key="2">
    <source>
        <dbReference type="ARBA" id="ARBA00008163"/>
    </source>
</evidence>